<name>A0A438IZN2_VITVI</name>
<evidence type="ECO:0000313" key="3">
    <source>
        <dbReference type="Proteomes" id="UP000288805"/>
    </source>
</evidence>
<dbReference type="PANTHER" id="PTHR11439:SF440">
    <property type="entry name" value="INTEGRASE CATALYTIC DOMAIN-CONTAINING PROTEIN"/>
    <property type="match status" value="1"/>
</dbReference>
<dbReference type="AlphaFoldDB" id="A0A438IZN2"/>
<dbReference type="PANTHER" id="PTHR11439">
    <property type="entry name" value="GAG-POL-RELATED RETROTRANSPOSON"/>
    <property type="match status" value="1"/>
</dbReference>
<protein>
    <submittedName>
        <fullName evidence="2">Retrovirus-related Pol polyprotein from transposon RE2</fullName>
    </submittedName>
</protein>
<accession>A0A438IZN2</accession>
<dbReference type="EMBL" id="QGNW01000072">
    <property type="protein sequence ID" value="RVX02153.1"/>
    <property type="molecule type" value="Genomic_DNA"/>
</dbReference>
<feature type="domain" description="Reverse transcriptase Ty1/copia-type" evidence="1">
    <location>
        <begin position="12"/>
        <end position="82"/>
    </location>
</feature>
<dbReference type="SUPFAM" id="SSF56672">
    <property type="entry name" value="DNA/RNA polymerases"/>
    <property type="match status" value="1"/>
</dbReference>
<gene>
    <name evidence="2" type="primary">RE2_718</name>
    <name evidence="2" type="ORF">CK203_025385</name>
</gene>
<dbReference type="Proteomes" id="UP000288805">
    <property type="component" value="Unassembled WGS sequence"/>
</dbReference>
<dbReference type="Pfam" id="PF07727">
    <property type="entry name" value="RVT_2"/>
    <property type="match status" value="1"/>
</dbReference>
<dbReference type="InterPro" id="IPR043502">
    <property type="entry name" value="DNA/RNA_pol_sf"/>
</dbReference>
<reference evidence="2 3" key="1">
    <citation type="journal article" date="2018" name="PLoS Genet.">
        <title>Population sequencing reveals clonal diversity and ancestral inbreeding in the grapevine cultivar Chardonnay.</title>
        <authorList>
            <person name="Roach M.J."/>
            <person name="Johnson D.L."/>
            <person name="Bohlmann J."/>
            <person name="van Vuuren H.J."/>
            <person name="Jones S.J."/>
            <person name="Pretorius I.S."/>
            <person name="Schmidt S.A."/>
            <person name="Borneman A.R."/>
        </authorList>
    </citation>
    <scope>NUCLEOTIDE SEQUENCE [LARGE SCALE GENOMIC DNA]</scope>
    <source>
        <strain evidence="3">cv. Chardonnay</strain>
        <tissue evidence="2">Leaf</tissue>
    </source>
</reference>
<dbReference type="InterPro" id="IPR013103">
    <property type="entry name" value="RVT_2"/>
</dbReference>
<evidence type="ECO:0000259" key="1">
    <source>
        <dbReference type="Pfam" id="PF07727"/>
    </source>
</evidence>
<comment type="caution">
    <text evidence="2">The sequence shown here is derived from an EMBL/GenBank/DDBJ whole genome shotgun (WGS) entry which is preliminary data.</text>
</comment>
<organism evidence="2 3">
    <name type="scientific">Vitis vinifera</name>
    <name type="common">Grape</name>
    <dbReference type="NCBI Taxonomy" id="29760"/>
    <lineage>
        <taxon>Eukaryota</taxon>
        <taxon>Viridiplantae</taxon>
        <taxon>Streptophyta</taxon>
        <taxon>Embryophyta</taxon>
        <taxon>Tracheophyta</taxon>
        <taxon>Spermatophyta</taxon>
        <taxon>Magnoliopsida</taxon>
        <taxon>eudicotyledons</taxon>
        <taxon>Gunneridae</taxon>
        <taxon>Pentapetalae</taxon>
        <taxon>rosids</taxon>
        <taxon>Vitales</taxon>
        <taxon>Vitaceae</taxon>
        <taxon>Viteae</taxon>
        <taxon>Vitis</taxon>
    </lineage>
</organism>
<evidence type="ECO:0000313" key="2">
    <source>
        <dbReference type="EMBL" id="RVX02153.1"/>
    </source>
</evidence>
<dbReference type="CDD" id="cd09272">
    <property type="entry name" value="RNase_HI_RT_Ty1"/>
    <property type="match status" value="1"/>
</dbReference>
<proteinExistence type="predicted"/>
<sequence length="318" mass="36792">MNLSLRFEDRYGPNKVYRLKKSLYGLKQSPRAWFECFGKVVKGCGYCQSEANHTMFYKHSKAIKLAILNVYVDDIVLTGLLVCKLAKTLIEPNLKLQTAKVKDVRDRERYKRLVGRLIYLSHTRPSIAFVVSMVSQFMNSPGPNHFDAVYKILRYLRGTPGKGLIFKKRDHLQVEAYIDADWARSIADKCSTSCYCTFVGGNLVTWQSKKQNVVARSNVEANFKVVAHEIYEVLWIKRLLDDLKMSNQLPMKVYCDNKVIISIAHNSALRDRTKHVEVDKHFIKKKLEIGLVCMPYILQPSKLQMYLPKDYLKNNLMI</sequence>